<dbReference type="InterPro" id="IPR032197">
    <property type="entry name" value="Atg7_N"/>
</dbReference>
<dbReference type="InterPro" id="IPR000594">
    <property type="entry name" value="ThiF_NAD_FAD-bd"/>
</dbReference>
<evidence type="ECO:0000256" key="4">
    <source>
        <dbReference type="ARBA" id="ARBA00022927"/>
    </source>
</evidence>
<comment type="caution">
    <text evidence="10">The sequence shown here is derived from an EMBL/GenBank/DDBJ whole genome shotgun (WGS) entry which is preliminary data.</text>
</comment>
<name>A0A317SQK3_9PEZI</name>
<dbReference type="GO" id="GO:0032446">
    <property type="term" value="P:protein modification by small protein conjugation"/>
    <property type="evidence" value="ECO:0007669"/>
    <property type="project" value="TreeGrafter"/>
</dbReference>
<dbReference type="GO" id="GO:0015031">
    <property type="term" value="P:protein transport"/>
    <property type="evidence" value="ECO:0007669"/>
    <property type="project" value="UniProtKB-UniRule"/>
</dbReference>
<dbReference type="SUPFAM" id="SSF69572">
    <property type="entry name" value="Activating enzymes of the ubiquitin-like proteins"/>
    <property type="match status" value="1"/>
</dbReference>
<dbReference type="GO" id="GO:0006995">
    <property type="term" value="P:cellular response to nitrogen starvation"/>
    <property type="evidence" value="ECO:0007669"/>
    <property type="project" value="TreeGrafter"/>
</dbReference>
<dbReference type="Gene3D" id="3.40.50.720">
    <property type="entry name" value="NAD(P)-binding Rossmann-like Domain"/>
    <property type="match status" value="1"/>
</dbReference>
<evidence type="ECO:0000259" key="9">
    <source>
        <dbReference type="Pfam" id="PF16420"/>
    </source>
</evidence>
<dbReference type="GO" id="GO:0000407">
    <property type="term" value="C:phagophore assembly site"/>
    <property type="evidence" value="ECO:0007669"/>
    <property type="project" value="UniProtKB-SubCell"/>
</dbReference>
<organism evidence="10 11">
    <name type="scientific">Tuber magnatum</name>
    <name type="common">white Piedmont truffle</name>
    <dbReference type="NCBI Taxonomy" id="42249"/>
    <lineage>
        <taxon>Eukaryota</taxon>
        <taxon>Fungi</taxon>
        <taxon>Dikarya</taxon>
        <taxon>Ascomycota</taxon>
        <taxon>Pezizomycotina</taxon>
        <taxon>Pezizomycetes</taxon>
        <taxon>Pezizales</taxon>
        <taxon>Tuberaceae</taxon>
        <taxon>Tuber</taxon>
    </lineage>
</organism>
<evidence type="ECO:0000256" key="5">
    <source>
        <dbReference type="ARBA" id="ARBA00023006"/>
    </source>
</evidence>
<keyword evidence="7" id="KW-0833">Ubl conjugation pathway</keyword>
<comment type="function">
    <text evidence="7">E1-like activating enzyme involved in the 2 ubiquitin-like systems required for cytoplasm to vacuole transport (Cvt) and autophagy. Activates ATG12 for its conjugation with ATG5 and ATG8 for its conjugation with phosphatidylethanolamine. Both systems are needed for the ATG8 association to Cvt vesicles and autophagosomes membranes. Autophagy is essential for maintenance of amino acid levels and protein synthesis under nitrogen starvation. Required for selective autophagic degradation of the nucleus (nucleophagy) as well as for mitophagy which contributes to regulate mitochondrial quantity and quality by eliminating the mitochondria to a basal level to fulfill cellular energy requirements and preventing excess ROS production.</text>
</comment>
<evidence type="ECO:0000256" key="3">
    <source>
        <dbReference type="ARBA" id="ARBA00022448"/>
    </source>
</evidence>
<dbReference type="CDD" id="cd01486">
    <property type="entry name" value="Apg7"/>
    <property type="match status" value="1"/>
</dbReference>
<dbReference type="EMBL" id="PYWC01000041">
    <property type="protein sequence ID" value="PWW75847.1"/>
    <property type="molecule type" value="Genomic_DNA"/>
</dbReference>
<keyword evidence="5 7" id="KW-0072">Autophagy</keyword>
<comment type="subcellular location">
    <subcellularLocation>
        <location evidence="7">Cytoplasm</location>
    </subcellularLocation>
    <subcellularLocation>
        <location evidence="7">Preautophagosomal structure</location>
    </subcellularLocation>
</comment>
<gene>
    <name evidence="10" type="ORF">C7212DRAFT_280374</name>
</gene>
<dbReference type="GO" id="GO:0034727">
    <property type="term" value="P:piecemeal microautophagy of the nucleus"/>
    <property type="evidence" value="ECO:0007669"/>
    <property type="project" value="TreeGrafter"/>
</dbReference>
<dbReference type="STRING" id="42249.A0A317SQK3"/>
<evidence type="ECO:0000313" key="11">
    <source>
        <dbReference type="Proteomes" id="UP000246991"/>
    </source>
</evidence>
<dbReference type="InterPro" id="IPR042522">
    <property type="entry name" value="Atg7_N_1"/>
</dbReference>
<keyword evidence="3 7" id="KW-0813">Transport</keyword>
<dbReference type="AlphaFoldDB" id="A0A317SQK3"/>
<dbReference type="GO" id="GO:0019779">
    <property type="term" value="F:Atg8 activating enzyme activity"/>
    <property type="evidence" value="ECO:0007669"/>
    <property type="project" value="TreeGrafter"/>
</dbReference>
<keyword evidence="7" id="KW-0963">Cytoplasm</keyword>
<evidence type="ECO:0000256" key="1">
    <source>
        <dbReference type="ARBA" id="ARBA00010931"/>
    </source>
</evidence>
<dbReference type="InterPro" id="IPR006285">
    <property type="entry name" value="Atg7"/>
</dbReference>
<comment type="similarity">
    <text evidence="1 7">Belongs to the ATG7 family.</text>
</comment>
<dbReference type="Pfam" id="PF00899">
    <property type="entry name" value="ThiF"/>
    <property type="match status" value="1"/>
</dbReference>
<feature type="domain" description="Ubiquitin-like modifier-activating enzyme Atg7 N-terminal" evidence="9">
    <location>
        <begin position="1"/>
        <end position="315"/>
    </location>
</feature>
<dbReference type="GO" id="GO:0019778">
    <property type="term" value="F:Atg12 activating enzyme activity"/>
    <property type="evidence" value="ECO:0007669"/>
    <property type="project" value="TreeGrafter"/>
</dbReference>
<dbReference type="Pfam" id="PF16420">
    <property type="entry name" value="ATG7_N"/>
    <property type="match status" value="1"/>
</dbReference>
<feature type="active site" description="Glycyl thioester intermediate" evidence="6">
    <location>
        <position position="538"/>
    </location>
</feature>
<dbReference type="Gene3D" id="3.40.140.70">
    <property type="entry name" value="Ubiquitin-like modifier-activating enzyme ATG7 N-terminal domain"/>
    <property type="match status" value="1"/>
</dbReference>
<protein>
    <recommendedName>
        <fullName evidence="2 7">Ubiquitin-like modifier-activating enzyme ATG7</fullName>
    </recommendedName>
    <alternativeName>
        <fullName evidence="7">Autophagy-related protein 7</fullName>
    </alternativeName>
</protein>
<evidence type="ECO:0000256" key="7">
    <source>
        <dbReference type="RuleBase" id="RU366022"/>
    </source>
</evidence>
<dbReference type="FunFam" id="3.40.50.720:FF:000243">
    <property type="entry name" value="Ubiquitin-like modifier-activating enzyme ATG7"/>
    <property type="match status" value="1"/>
</dbReference>
<evidence type="ECO:0000259" key="8">
    <source>
        <dbReference type="Pfam" id="PF00899"/>
    </source>
</evidence>
<dbReference type="Gene3D" id="3.40.140.100">
    <property type="entry name" value="Ubiquitin-like modifier-activating enzyme ATG7 C-terminal domain"/>
    <property type="match status" value="1"/>
</dbReference>
<dbReference type="PANTHER" id="PTHR10953:SF3">
    <property type="entry name" value="UBIQUITIN-LIKE MODIFIER-ACTIVATING ENZYME ATG7"/>
    <property type="match status" value="1"/>
</dbReference>
<dbReference type="Proteomes" id="UP000246991">
    <property type="component" value="Unassembled WGS sequence"/>
</dbReference>
<evidence type="ECO:0000256" key="2">
    <source>
        <dbReference type="ARBA" id="ARBA00017647"/>
    </source>
</evidence>
<dbReference type="InterPro" id="IPR042523">
    <property type="entry name" value="Atg7_N_2"/>
</dbReference>
<feature type="domain" description="THIF-type NAD/FAD binding fold" evidence="8">
    <location>
        <begin position="332"/>
        <end position="565"/>
    </location>
</feature>
<comment type="subunit">
    <text evidence="7">Homodimer.</text>
</comment>
<reference evidence="10 11" key="1">
    <citation type="submission" date="2018-03" db="EMBL/GenBank/DDBJ databases">
        <title>Genomes of Pezizomycetes fungi and the evolution of truffles.</title>
        <authorList>
            <person name="Murat C."/>
            <person name="Payen T."/>
            <person name="Noel B."/>
            <person name="Kuo A."/>
            <person name="Martin F.M."/>
        </authorList>
    </citation>
    <scope>NUCLEOTIDE SEQUENCE [LARGE SCALE GENOMIC DNA]</scope>
    <source>
        <strain evidence="10">091103-1</strain>
    </source>
</reference>
<dbReference type="OrthoDB" id="338614at2759"/>
<evidence type="ECO:0000313" key="10">
    <source>
        <dbReference type="EMBL" id="PWW75847.1"/>
    </source>
</evidence>
<dbReference type="InterPro" id="IPR035985">
    <property type="entry name" value="Ubiquitin-activating_enz"/>
</dbReference>
<dbReference type="GO" id="GO:0000045">
    <property type="term" value="P:autophagosome assembly"/>
    <property type="evidence" value="ECO:0007669"/>
    <property type="project" value="TreeGrafter"/>
</dbReference>
<proteinExistence type="inferred from homology"/>
<keyword evidence="11" id="KW-1185">Reference proteome</keyword>
<dbReference type="FunFam" id="3.40.140.70:FF:000001">
    <property type="entry name" value="Ubiquitin-like modifier-activating enzyme atg7"/>
    <property type="match status" value="1"/>
</dbReference>
<keyword evidence="4 7" id="KW-0653">Protein transport</keyword>
<dbReference type="GO" id="GO:0000422">
    <property type="term" value="P:autophagy of mitochondrion"/>
    <property type="evidence" value="ECO:0007669"/>
    <property type="project" value="TreeGrafter"/>
</dbReference>
<accession>A0A317SQK3</accession>
<dbReference type="PANTHER" id="PTHR10953">
    <property type="entry name" value="UBIQUITIN-ACTIVATING ENZYME E1"/>
    <property type="match status" value="1"/>
</dbReference>
<dbReference type="NCBIfam" id="TIGR01381">
    <property type="entry name" value="E1_like_apg7"/>
    <property type="match status" value="1"/>
</dbReference>
<evidence type="ECO:0000256" key="6">
    <source>
        <dbReference type="PIRSR" id="PIRSR606285-1"/>
    </source>
</evidence>
<sequence>MKYAPFSSLIDLPFYYSLASLKIDHDKLDESPRKVLGQYLPRDGGNMQVHGNSLTSDEYEPYLLAVPIAACRAEGMIKNYNTIEDFRKVEKAVMIKRSAQTIWDAILDGSIYSCPSLLSSFLILSYADLKKYKFHHLFAFPAFATTPQWTCNTPVERPGRHETSSLVDAINTWRHGTDSRQHGFFLVKRDAGAWKIGSLGDFEHSFFDKDVDEEDRFVGFVDPSDYPDNPGWPLRNLLMLVRKRWGWRKVRVLCYRDTHQARSEPKSLVMECELEAEEGLGELNLGVDEMPKVVGWEKNDDNKIVPKTANLSAQMDPKKQADINVDLNLKLMKWRVAPELDLDVIRNARCLLLGAGTLGAYVARNLLSWGVHKITFIDSGTVSFSNPVRQPLYTFQDCIGGKTMKAIRAAEALKEIYPGVDAQGFDMTVPMAAHPFSDAQEAGVKQDYLKLRRLFDEHDVIFLLMDTRESRWLPTVMGKSMRKLVMNAALGFDSYVVMRHGVKPSDDQKGGEELGCYYCSDVVAPGDSLADRTLDQQCTVTRPGVAPIASALLVETLVSVLQHPLGAAAPAPDNDGAERSPPNHPLGLIPHQMRGFLSSFHNMMIKGHAYDCCSACSPAIIKEYRDEGWDFVKKALNQKGYVEEISGLLEVQRRASEIEIEMPEWDDSGDDDGNDGM</sequence>
<dbReference type="InterPro" id="IPR045886">
    <property type="entry name" value="ThiF/MoeB/HesA"/>
</dbReference>